<protein>
    <submittedName>
        <fullName evidence="3">KLRAQ and/or TTKRSYEDQ domain containing protein</fullName>
    </submittedName>
</protein>
<accession>A0A482VEV1</accession>
<evidence type="ECO:0000259" key="2">
    <source>
        <dbReference type="SMART" id="SM01254"/>
    </source>
</evidence>
<dbReference type="Pfam" id="PF10205">
    <property type="entry name" value="KLRAQ"/>
    <property type="match status" value="1"/>
</dbReference>
<dbReference type="OrthoDB" id="5566667at2759"/>
<evidence type="ECO:0000256" key="1">
    <source>
        <dbReference type="SAM" id="Coils"/>
    </source>
</evidence>
<dbReference type="GO" id="GO:0016020">
    <property type="term" value="C:membrane"/>
    <property type="evidence" value="ECO:0007669"/>
    <property type="project" value="TreeGrafter"/>
</dbReference>
<dbReference type="EMBL" id="QDEB01107214">
    <property type="protein sequence ID" value="RZB89845.1"/>
    <property type="molecule type" value="Genomic_DNA"/>
</dbReference>
<dbReference type="PANTHER" id="PTHR21448">
    <property type="entry name" value="SMOOTH MUSCLE MYOSIN HEAVY CHAIN-RELATED"/>
    <property type="match status" value="1"/>
</dbReference>
<sequence length="329" mass="38584">MDKPGDLEVKYQKLATEYSKVRSQATVLKKAVLDEQGKNNELKDTIKKHEQKIRKHDQEMESLTFRNEQLTKRISVLQQELQINSHSKKNKNKSSENIIQSDTSVLDEELQKKILENAQLVSSMADKDFELSDCKERIVWLERKLDNFEKETHEKESKYLEEITKLKKTKFELEKKLEEIQSVDLLNSDMAVNKSNDSQEEVTYWKEEVERWRAECEVLRSKPESNEQLTEYYESQLREILEAKQLAQSETKTLLGENVALYSQLENLILVNKELENTLEKSNEELLTTIENYKSQLDAMTEHLAAQNDKITKQCDEIQALKHKIATKK</sequence>
<feature type="coiled-coil region" evidence="1">
    <location>
        <begin position="32"/>
        <end position="80"/>
    </location>
</feature>
<dbReference type="STRING" id="1661398.A0A482VEV1"/>
<dbReference type="Pfam" id="PF21636">
    <property type="entry name" value="PPP1R21_C"/>
    <property type="match status" value="1"/>
</dbReference>
<dbReference type="InterPro" id="IPR019343">
    <property type="entry name" value="PPP1R21_N"/>
</dbReference>
<dbReference type="AlphaFoldDB" id="A0A482VEV1"/>
<organism evidence="3 4">
    <name type="scientific">Asbolus verrucosus</name>
    <name type="common">Desert ironclad beetle</name>
    <dbReference type="NCBI Taxonomy" id="1661398"/>
    <lineage>
        <taxon>Eukaryota</taxon>
        <taxon>Metazoa</taxon>
        <taxon>Ecdysozoa</taxon>
        <taxon>Arthropoda</taxon>
        <taxon>Hexapoda</taxon>
        <taxon>Insecta</taxon>
        <taxon>Pterygota</taxon>
        <taxon>Neoptera</taxon>
        <taxon>Endopterygota</taxon>
        <taxon>Coleoptera</taxon>
        <taxon>Polyphaga</taxon>
        <taxon>Cucujiformia</taxon>
        <taxon>Tenebrionidae</taxon>
        <taxon>Pimeliinae</taxon>
        <taxon>Asbolus</taxon>
    </lineage>
</organism>
<dbReference type="Proteomes" id="UP000292052">
    <property type="component" value="Unassembled WGS sequence"/>
</dbReference>
<dbReference type="GO" id="GO:0005769">
    <property type="term" value="C:early endosome"/>
    <property type="evidence" value="ECO:0007669"/>
    <property type="project" value="TreeGrafter"/>
</dbReference>
<dbReference type="SMART" id="SM01254">
    <property type="entry name" value="KLRAQ"/>
    <property type="match status" value="1"/>
</dbReference>
<dbReference type="PANTHER" id="PTHR21448:SF0">
    <property type="entry name" value="PROTEIN PHOSPHATASE 1 REGULATORY SUBUNIT 21"/>
    <property type="match status" value="1"/>
</dbReference>
<keyword evidence="4" id="KW-1185">Reference proteome</keyword>
<reference evidence="3 4" key="1">
    <citation type="submission" date="2017-03" db="EMBL/GenBank/DDBJ databases">
        <title>Genome of the blue death feigning beetle - Asbolus verrucosus.</title>
        <authorList>
            <person name="Rider S.D."/>
        </authorList>
    </citation>
    <scope>NUCLEOTIDE SEQUENCE [LARGE SCALE GENOMIC DNA]</scope>
    <source>
        <strain evidence="3">Butters</strain>
        <tissue evidence="3">Head and leg muscle</tissue>
    </source>
</reference>
<comment type="caution">
    <text evidence="3">The sequence shown here is derived from an EMBL/GenBank/DDBJ whole genome shotgun (WGS) entry which is preliminary data.</text>
</comment>
<keyword evidence="1" id="KW-0175">Coiled coil</keyword>
<feature type="coiled-coil region" evidence="1">
    <location>
        <begin position="131"/>
        <end position="183"/>
    </location>
</feature>
<feature type="coiled-coil region" evidence="1">
    <location>
        <begin position="265"/>
        <end position="310"/>
    </location>
</feature>
<dbReference type="InterPro" id="IPR049372">
    <property type="entry name" value="PPP1R21_C"/>
</dbReference>
<name>A0A482VEV1_ASBVE</name>
<evidence type="ECO:0000313" key="3">
    <source>
        <dbReference type="EMBL" id="RZB89845.1"/>
    </source>
</evidence>
<dbReference type="InterPro" id="IPR040024">
    <property type="entry name" value="PPP1R21"/>
</dbReference>
<proteinExistence type="predicted"/>
<gene>
    <name evidence="3" type="ORF">BDFB_000715</name>
</gene>
<evidence type="ECO:0000313" key="4">
    <source>
        <dbReference type="Proteomes" id="UP000292052"/>
    </source>
</evidence>
<feature type="domain" description="Protein phosphatase 1 regulatory subunit 21 N-terminal" evidence="2">
    <location>
        <begin position="12"/>
        <end position="110"/>
    </location>
</feature>